<protein>
    <recommendedName>
        <fullName evidence="2">Glycosyl transferase family 39/83 domain-containing protein</fullName>
    </recommendedName>
</protein>
<proteinExistence type="predicted"/>
<name>A0A382T567_9ZZZZ</name>
<organism evidence="1">
    <name type="scientific">marine metagenome</name>
    <dbReference type="NCBI Taxonomy" id="408172"/>
    <lineage>
        <taxon>unclassified sequences</taxon>
        <taxon>metagenomes</taxon>
        <taxon>ecological metagenomes</taxon>
    </lineage>
</organism>
<feature type="non-terminal residue" evidence="1">
    <location>
        <position position="1"/>
    </location>
</feature>
<evidence type="ECO:0000313" key="1">
    <source>
        <dbReference type="EMBL" id="SVD17289.1"/>
    </source>
</evidence>
<evidence type="ECO:0008006" key="2">
    <source>
        <dbReference type="Google" id="ProtNLM"/>
    </source>
</evidence>
<reference evidence="1" key="1">
    <citation type="submission" date="2018-05" db="EMBL/GenBank/DDBJ databases">
        <authorList>
            <person name="Lanie J.A."/>
            <person name="Ng W.-L."/>
            <person name="Kazmierczak K.M."/>
            <person name="Andrzejewski T.M."/>
            <person name="Davidsen T.M."/>
            <person name="Wayne K.J."/>
            <person name="Tettelin H."/>
            <person name="Glass J.I."/>
            <person name="Rusch D."/>
            <person name="Podicherti R."/>
            <person name="Tsui H.-C.T."/>
            <person name="Winkler M.E."/>
        </authorList>
    </citation>
    <scope>NUCLEOTIDE SEQUENCE</scope>
</reference>
<accession>A0A382T567</accession>
<dbReference type="EMBL" id="UINC01134013">
    <property type="protein sequence ID" value="SVD17289.1"/>
    <property type="molecule type" value="Genomic_DNA"/>
</dbReference>
<sequence length="74" mass="8332">VEPLRKHEKLLLIGLLLSALLIRALLIASLEDKPYFHKPVVDSAAYDEWGQRIAGGELTSSGAFYQDPLYPYFL</sequence>
<feature type="non-terminal residue" evidence="1">
    <location>
        <position position="74"/>
    </location>
</feature>
<dbReference type="AlphaFoldDB" id="A0A382T567"/>
<gene>
    <name evidence="1" type="ORF">METZ01_LOCUS370143</name>
</gene>